<dbReference type="EMBL" id="PVUB01000009">
    <property type="protein sequence ID" value="PRZ21235.1"/>
    <property type="molecule type" value="Genomic_DNA"/>
</dbReference>
<reference evidence="1 4" key="3">
    <citation type="submission" date="2018-03" db="EMBL/GenBank/DDBJ databases">
        <title>Genomic Encyclopedia of Archaeal and Bacterial Type Strains, Phase II (KMG-II): from individual species to whole genera.</title>
        <authorList>
            <person name="Goeker M."/>
        </authorList>
    </citation>
    <scope>NUCLEOTIDE SEQUENCE [LARGE SCALE GENOMIC DNA]</scope>
    <source>
        <strain evidence="1 4">DSM 17797</strain>
    </source>
</reference>
<evidence type="ECO:0000313" key="1">
    <source>
        <dbReference type="EMBL" id="PRZ21235.1"/>
    </source>
</evidence>
<evidence type="ECO:0000313" key="4">
    <source>
        <dbReference type="Proteomes" id="UP000237771"/>
    </source>
</evidence>
<accession>A0A1M5S7G6</accession>
<dbReference type="EMBL" id="FQWO01000011">
    <property type="protein sequence ID" value="SHH34395.1"/>
    <property type="molecule type" value="Genomic_DNA"/>
</dbReference>
<evidence type="ECO:0008006" key="5">
    <source>
        <dbReference type="Google" id="ProtNLM"/>
    </source>
</evidence>
<reference evidence="2" key="1">
    <citation type="submission" date="2016-11" db="EMBL/GenBank/DDBJ databases">
        <authorList>
            <person name="Jaros S."/>
            <person name="Januszkiewicz K."/>
            <person name="Wedrychowicz H."/>
        </authorList>
    </citation>
    <scope>NUCLEOTIDE SEQUENCE [LARGE SCALE GENOMIC DNA]</scope>
    <source>
        <strain evidence="2">DSM 19729</strain>
    </source>
</reference>
<dbReference type="Proteomes" id="UP000184384">
    <property type="component" value="Unassembled WGS sequence"/>
</dbReference>
<dbReference type="OrthoDB" id="3193769at2"/>
<name>A0A1M5S7G6_9FLAO</name>
<evidence type="ECO:0000313" key="3">
    <source>
        <dbReference type="Proteomes" id="UP000184384"/>
    </source>
</evidence>
<dbReference type="Proteomes" id="UP000237771">
    <property type="component" value="Unassembled WGS sequence"/>
</dbReference>
<evidence type="ECO:0000313" key="2">
    <source>
        <dbReference type="EMBL" id="SHH34395.1"/>
    </source>
</evidence>
<dbReference type="AlphaFoldDB" id="A0A1M5S7G6"/>
<organism evidence="2 3">
    <name type="scientific">Flavobacterium granuli</name>
    <dbReference type="NCBI Taxonomy" id="280093"/>
    <lineage>
        <taxon>Bacteria</taxon>
        <taxon>Pseudomonadati</taxon>
        <taxon>Bacteroidota</taxon>
        <taxon>Flavobacteriia</taxon>
        <taxon>Flavobacteriales</taxon>
        <taxon>Flavobacteriaceae</taxon>
        <taxon>Flavobacterium</taxon>
    </lineage>
</organism>
<gene>
    <name evidence="1" type="ORF">BC624_10988</name>
    <name evidence="2" type="ORF">SAMN05443373_11188</name>
</gene>
<protein>
    <recommendedName>
        <fullName evidence="5">Homeodomain-like domain-containing protein</fullName>
    </recommendedName>
</protein>
<proteinExistence type="predicted"/>
<reference evidence="3" key="2">
    <citation type="submission" date="2016-11" db="EMBL/GenBank/DDBJ databases">
        <authorList>
            <person name="Varghese N."/>
            <person name="Submissions S."/>
        </authorList>
    </citation>
    <scope>NUCLEOTIDE SEQUENCE [LARGE SCALE GENOMIC DNA]</scope>
    <source>
        <strain evidence="3">DSM 19729</strain>
    </source>
</reference>
<keyword evidence="4" id="KW-1185">Reference proteome</keyword>
<dbReference type="RefSeq" id="WP_072945215.1">
    <property type="nucleotide sequence ID" value="NZ_FQWO01000011.1"/>
</dbReference>
<sequence length="214" mass="24815">MANKITDMSKIRKVIKFYCDGKSKLFISKYLSLSRNTVKKYISLFKVLGLSLELINEKTDAEVELLFAQATVESISPILQTLHNFFPKMECELKKVGVTIQHMWEQYIAINPNGYRSSQFTHHYKVWSKHVNPVIHMNHKAGDKIYVDYAGKTLSIIDKDTEEIKEVQFFVAILRARKYTYAEASMSQQKEDFVTSVENAMRFFEGSPAVIRLR</sequence>
<dbReference type="STRING" id="280093.SAMN05443373_11188"/>